<dbReference type="AlphaFoldDB" id="H3GV17"/>
<sequence>MSSATPSASQEADGAPDNLSHDGDVVMEESADTQLKRTAEIDNAASDNLGDASDKAASKRKAEASAGADDDKGRSSDSTPLSLSTGDRRSGALISFANKVPRQLTRGEYARFSLSKLVPSSSFDYIDFEVKRPTNWVVPPDCDADVPMRLVGVPATEDSIRHGVHLRDGYGGLEAVQVLETLSDADMHDLEPLLGPGSAQNTLKVVSRPPSISNLVSMLSALTVQREMASLLGVFGPDRLAERTFNMVSFLKRLLSQYRHLRTQFLQQNNKPTQDMLQLRSRVDAVEREWTAMQAYWKSELEHMSAQKDDAEMRFEASIRSMSEEHQLELNKRDDKITELQDQLNTSEARCEILRRDMMEKKLSSWSFTDFLNQDPNVSITSNWQRLQGLFEHFVKRTKPPSSWISNINVLAVDDPRCVPGDYMVERKKAGDDDDEDSPQKTPPKTLDLSHSGPKSKGSKNPIQTPESRRPKKTRKSAAKESWISFKGSFPLRPSSRLPCLEYARSGTEELEWTEEVARGNLPGGVVWNDLRLDVRYTMLTGCSYETSVEFVSGDKVVHPVFHQEPLVTMLVSMIYFEKLDSTPWTQYVPEMYFLRAETRLEHMFARNLQPEPWHPLVEVVCDQLIPENSDQSNSDGDSPFDPETVDKEEEVDDAEGEAEVEYLKADVLEEKPKSLTVLSSSDSEDSASRSTPQHSSQNKRSKDSNSHSGSARKKARLNSKTNYLFSSRDSTPLADIPFQDLSLEQLRKIEIVDPDITSSFRYFGIKMYFFGKKSKAQLQGFPNYAPQKAEIRYAQERWNYDLYDSLLPKRKNGSWIKKQLPWRHMFAERTKVFYYHQASKLSPAIMAGLKKFVSFMEDHSQAWWELLHWITIDPDQDEESQVLYDGRRSRTDSLMRKHRTEVKRLMKIQGFPETLLHEPGIWPVPFRVCHWIWEDPRSVGKNGKRKPLRQQLMEVDEREPERTLWASAANEIQRTKHIPAKIRARTIPLPRRASNWIVRGHPDNEIVDDDEETETTEI</sequence>
<dbReference type="VEuPathDB" id="FungiDB:KRP23_1562"/>
<dbReference type="EnsemblProtists" id="Phyra81134">
    <property type="protein sequence ID" value="Phyra81134"/>
    <property type="gene ID" value="Phyra81134"/>
</dbReference>
<accession>H3GV17</accession>
<protein>
    <submittedName>
        <fullName evidence="3">Uncharacterized protein</fullName>
    </submittedName>
</protein>
<keyword evidence="4" id="KW-1185">Reference proteome</keyword>
<dbReference type="InParanoid" id="H3GV17"/>
<evidence type="ECO:0000256" key="2">
    <source>
        <dbReference type="SAM" id="MobiDB-lite"/>
    </source>
</evidence>
<reference evidence="3" key="2">
    <citation type="submission" date="2015-06" db="UniProtKB">
        <authorList>
            <consortium name="EnsemblProtists"/>
        </authorList>
    </citation>
    <scope>IDENTIFICATION</scope>
    <source>
        <strain evidence="3">Pr102</strain>
    </source>
</reference>
<feature type="region of interest" description="Disordered" evidence="2">
    <location>
        <begin position="1"/>
        <end position="87"/>
    </location>
</feature>
<feature type="region of interest" description="Disordered" evidence="2">
    <location>
        <begin position="628"/>
        <end position="657"/>
    </location>
</feature>
<feature type="compositionally biased region" description="Polar residues" evidence="2">
    <location>
        <begin position="76"/>
        <end position="85"/>
    </location>
</feature>
<keyword evidence="1" id="KW-0175">Coiled coil</keyword>
<feature type="coiled-coil region" evidence="1">
    <location>
        <begin position="323"/>
        <end position="357"/>
    </location>
</feature>
<feature type="compositionally biased region" description="Acidic residues" evidence="2">
    <location>
        <begin position="647"/>
        <end position="657"/>
    </location>
</feature>
<evidence type="ECO:0000313" key="3">
    <source>
        <dbReference type="EnsemblProtists" id="Phyra81134"/>
    </source>
</evidence>
<feature type="region of interest" description="Disordered" evidence="2">
    <location>
        <begin position="428"/>
        <end position="480"/>
    </location>
</feature>
<feature type="region of interest" description="Disordered" evidence="2">
    <location>
        <begin position="676"/>
        <end position="717"/>
    </location>
</feature>
<dbReference type="OMA" id="NTSEARC"/>
<proteinExistence type="predicted"/>
<dbReference type="VEuPathDB" id="FungiDB:KRP22_12887"/>
<name>H3GV17_PHYRM</name>
<feature type="compositionally biased region" description="Polar residues" evidence="2">
    <location>
        <begin position="628"/>
        <end position="637"/>
    </location>
</feature>
<evidence type="ECO:0000313" key="4">
    <source>
        <dbReference type="Proteomes" id="UP000005238"/>
    </source>
</evidence>
<organism evidence="3 4">
    <name type="scientific">Phytophthora ramorum</name>
    <name type="common">Sudden oak death agent</name>
    <dbReference type="NCBI Taxonomy" id="164328"/>
    <lineage>
        <taxon>Eukaryota</taxon>
        <taxon>Sar</taxon>
        <taxon>Stramenopiles</taxon>
        <taxon>Oomycota</taxon>
        <taxon>Peronosporomycetes</taxon>
        <taxon>Peronosporales</taxon>
        <taxon>Peronosporaceae</taxon>
        <taxon>Phytophthora</taxon>
    </lineage>
</organism>
<dbReference type="EMBL" id="DS566053">
    <property type="status" value="NOT_ANNOTATED_CDS"/>
    <property type="molecule type" value="Genomic_DNA"/>
</dbReference>
<evidence type="ECO:0000256" key="1">
    <source>
        <dbReference type="SAM" id="Coils"/>
    </source>
</evidence>
<feature type="compositionally biased region" description="Polar residues" evidence="2">
    <location>
        <begin position="1"/>
        <end position="10"/>
    </location>
</feature>
<feature type="compositionally biased region" description="Basic and acidic residues" evidence="2">
    <location>
        <begin position="52"/>
        <end position="75"/>
    </location>
</feature>
<dbReference type="Proteomes" id="UP000005238">
    <property type="component" value="Unassembled WGS sequence"/>
</dbReference>
<dbReference type="HOGENOM" id="CLU_005517_0_0_1"/>
<reference evidence="4" key="1">
    <citation type="journal article" date="2006" name="Science">
        <title>Phytophthora genome sequences uncover evolutionary origins and mechanisms of pathogenesis.</title>
        <authorList>
            <person name="Tyler B.M."/>
            <person name="Tripathy S."/>
            <person name="Zhang X."/>
            <person name="Dehal P."/>
            <person name="Jiang R.H."/>
            <person name="Aerts A."/>
            <person name="Arredondo F.D."/>
            <person name="Baxter L."/>
            <person name="Bensasson D."/>
            <person name="Beynon J.L."/>
            <person name="Chapman J."/>
            <person name="Damasceno C.M."/>
            <person name="Dorrance A.E."/>
            <person name="Dou D."/>
            <person name="Dickerman A.W."/>
            <person name="Dubchak I.L."/>
            <person name="Garbelotto M."/>
            <person name="Gijzen M."/>
            <person name="Gordon S.G."/>
            <person name="Govers F."/>
            <person name="Grunwald N.J."/>
            <person name="Huang W."/>
            <person name="Ivors K.L."/>
            <person name="Jones R.W."/>
            <person name="Kamoun S."/>
            <person name="Krampis K."/>
            <person name="Lamour K.H."/>
            <person name="Lee M.K."/>
            <person name="McDonald W.H."/>
            <person name="Medina M."/>
            <person name="Meijer H.J."/>
            <person name="Nordberg E.K."/>
            <person name="Maclean D.J."/>
            <person name="Ospina-Giraldo M.D."/>
            <person name="Morris P.F."/>
            <person name="Phuntumart V."/>
            <person name="Putnam N.H."/>
            <person name="Rash S."/>
            <person name="Rose J.K."/>
            <person name="Sakihama Y."/>
            <person name="Salamov A.A."/>
            <person name="Savidor A."/>
            <person name="Scheuring C.F."/>
            <person name="Smith B.M."/>
            <person name="Sobral B.W."/>
            <person name="Terry A."/>
            <person name="Torto-Alalibo T.A."/>
            <person name="Win J."/>
            <person name="Xu Z."/>
            <person name="Zhang H."/>
            <person name="Grigoriev I.V."/>
            <person name="Rokhsar D.S."/>
            <person name="Boore J.L."/>
        </authorList>
    </citation>
    <scope>NUCLEOTIDE SEQUENCE [LARGE SCALE GENOMIC DNA]</scope>
    <source>
        <strain evidence="4">Pr102</strain>
    </source>
</reference>
<dbReference type="eggNOG" id="ENOG502RFX7">
    <property type="taxonomic scope" value="Eukaryota"/>
</dbReference>